<dbReference type="EMBL" id="CP051151">
    <property type="protein sequence ID" value="QLY40580.1"/>
    <property type="molecule type" value="Genomic_DNA"/>
</dbReference>
<name>A0A7L6N2T7_9MOLU</name>
<accession>A0A7L6N2T7</accession>
<gene>
    <name evidence="1" type="ORF">HF295_06880</name>
</gene>
<keyword evidence="2" id="KW-1185">Reference proteome</keyword>
<dbReference type="KEGG" id="tbk:HF295_06880"/>
<proteinExistence type="predicted"/>
<dbReference type="Proteomes" id="UP000512167">
    <property type="component" value="Chromosome"/>
</dbReference>
<protein>
    <submittedName>
        <fullName evidence="1">Uncharacterized protein</fullName>
    </submittedName>
</protein>
<reference evidence="1 2" key="1">
    <citation type="submission" date="2020-04" db="EMBL/GenBank/DDBJ databases">
        <authorList>
            <person name="Zheng R.K."/>
            <person name="Sun C.M."/>
        </authorList>
    </citation>
    <scope>NUCLEOTIDE SEQUENCE [LARGE SCALE GENOMIC DNA]</scope>
    <source>
        <strain evidence="2">zrk29</strain>
    </source>
</reference>
<evidence type="ECO:0000313" key="1">
    <source>
        <dbReference type="EMBL" id="QLY40580.1"/>
    </source>
</evidence>
<dbReference type="AlphaFoldDB" id="A0A7L6N2T7"/>
<dbReference type="RefSeq" id="WP_312031425.1">
    <property type="nucleotide sequence ID" value="NZ_CP051151.1"/>
</dbReference>
<evidence type="ECO:0000313" key="2">
    <source>
        <dbReference type="Proteomes" id="UP000512167"/>
    </source>
</evidence>
<organism evidence="1 2">
    <name type="scientific">Hujiaoplasma nucleasis</name>
    <dbReference type="NCBI Taxonomy" id="2725268"/>
    <lineage>
        <taxon>Bacteria</taxon>
        <taxon>Bacillati</taxon>
        <taxon>Mycoplasmatota</taxon>
        <taxon>Mollicutes</taxon>
        <taxon>Candidatus Izemoplasmatales</taxon>
        <taxon>Hujiaoplasmataceae</taxon>
        <taxon>Hujiaoplasma</taxon>
    </lineage>
</organism>
<sequence>MASYDYQDLIHEIEQDIKEGLLSFNQKIKVERAKIKAYGNYYPVLDYEYSSDGEMTVLELLTELNYHNQIIK</sequence>